<feature type="compositionally biased region" description="Basic and acidic residues" evidence="13">
    <location>
        <begin position="2029"/>
        <end position="2039"/>
    </location>
</feature>
<keyword evidence="14" id="KW-0812">Transmembrane</keyword>
<dbReference type="GeneTree" id="ENSGT00940000155619"/>
<evidence type="ECO:0000259" key="16">
    <source>
        <dbReference type="PROSITE" id="PS50234"/>
    </source>
</evidence>
<dbReference type="CDD" id="cd01450">
    <property type="entry name" value="vWFA_subfamily_ECM"/>
    <property type="match status" value="2"/>
</dbReference>
<feature type="compositionally biased region" description="Low complexity" evidence="13">
    <location>
        <begin position="2190"/>
        <end position="2200"/>
    </location>
</feature>
<keyword evidence="14" id="KW-0472">Membrane</keyword>
<dbReference type="FunFam" id="4.10.410.10:FF:000020">
    <property type="entry name" value="Collagen, type VI, alpha 3"/>
    <property type="match status" value="1"/>
</dbReference>
<dbReference type="STRING" id="7918.ENSLOCP00000001976"/>
<dbReference type="SUPFAM" id="SSF53300">
    <property type="entry name" value="vWA-like"/>
    <property type="match status" value="11"/>
</dbReference>
<dbReference type="PANTHER" id="PTHR24020">
    <property type="entry name" value="COLLAGEN ALPHA"/>
    <property type="match status" value="1"/>
</dbReference>
<dbReference type="SMART" id="SM00327">
    <property type="entry name" value="VWA"/>
    <property type="match status" value="10"/>
</dbReference>
<feature type="domain" description="VWFA" evidence="16">
    <location>
        <begin position="1571"/>
        <end position="1742"/>
    </location>
</feature>
<dbReference type="InterPro" id="IPR036880">
    <property type="entry name" value="Kunitz_BPTI_sf"/>
</dbReference>
<dbReference type="PANTHER" id="PTHR24020:SF86">
    <property type="entry name" value="COLLAGEN, TYPE VI, ALPHA 4"/>
    <property type="match status" value="1"/>
</dbReference>
<dbReference type="PRINTS" id="PR00453">
    <property type="entry name" value="VWFADOMAIN"/>
</dbReference>
<feature type="transmembrane region" description="Helical" evidence="14">
    <location>
        <begin position="1294"/>
        <end position="1319"/>
    </location>
</feature>
<dbReference type="FunFam" id="3.40.50.410:FF:000001">
    <property type="entry name" value="Collagen, type XII, alpha 1"/>
    <property type="match status" value="1"/>
</dbReference>
<evidence type="ECO:0000256" key="4">
    <source>
        <dbReference type="ARBA" id="ARBA00022729"/>
    </source>
</evidence>
<dbReference type="Ensembl" id="ENSLOCT00000001981.1">
    <property type="protein sequence ID" value="ENSLOCP00000001976.1"/>
    <property type="gene ID" value="ENSLOCG00000001668.1"/>
</dbReference>
<dbReference type="FunFam" id="3.40.50.410:FF:000021">
    <property type="entry name" value="Collagen, type VI, alpha 3"/>
    <property type="match status" value="1"/>
</dbReference>
<keyword evidence="3" id="KW-0272">Extracellular matrix</keyword>
<dbReference type="SMART" id="SM00131">
    <property type="entry name" value="KU"/>
    <property type="match status" value="1"/>
</dbReference>
<dbReference type="EMBL" id="AHAT01012315">
    <property type="status" value="NOT_ANNOTATED_CDS"/>
    <property type="molecule type" value="Genomic_DNA"/>
</dbReference>
<organism evidence="18 19">
    <name type="scientific">Lepisosteus oculatus</name>
    <name type="common">Spotted gar</name>
    <dbReference type="NCBI Taxonomy" id="7918"/>
    <lineage>
        <taxon>Eukaryota</taxon>
        <taxon>Metazoa</taxon>
        <taxon>Chordata</taxon>
        <taxon>Craniata</taxon>
        <taxon>Vertebrata</taxon>
        <taxon>Euteleostomi</taxon>
        <taxon>Actinopterygii</taxon>
        <taxon>Neopterygii</taxon>
        <taxon>Holostei</taxon>
        <taxon>Semionotiformes</taxon>
        <taxon>Lepisosteidae</taxon>
        <taxon>Lepisosteus</taxon>
    </lineage>
</organism>
<dbReference type="Pfam" id="PF01391">
    <property type="entry name" value="Collagen"/>
    <property type="match status" value="3"/>
</dbReference>
<evidence type="ECO:0000256" key="13">
    <source>
        <dbReference type="SAM" id="MobiDB-lite"/>
    </source>
</evidence>
<dbReference type="InterPro" id="IPR050525">
    <property type="entry name" value="ECM_Assembly_Org"/>
</dbReference>
<dbReference type="Gene3D" id="4.10.410.10">
    <property type="entry name" value="Pancreatic trypsin inhibitor Kunitz domain"/>
    <property type="match status" value="1"/>
</dbReference>
<evidence type="ECO:0000256" key="10">
    <source>
        <dbReference type="ARBA" id="ARBA00023278"/>
    </source>
</evidence>
<evidence type="ECO:0000256" key="5">
    <source>
        <dbReference type="ARBA" id="ARBA00022737"/>
    </source>
</evidence>
<dbReference type="GO" id="GO:0004867">
    <property type="term" value="F:serine-type endopeptidase inhibitor activity"/>
    <property type="evidence" value="ECO:0007669"/>
    <property type="project" value="InterPro"/>
</dbReference>
<feature type="domain" description="VWFA" evidence="16">
    <location>
        <begin position="633"/>
        <end position="807"/>
    </location>
</feature>
<feature type="region of interest" description="Disordered" evidence="13">
    <location>
        <begin position="1971"/>
        <end position="2280"/>
    </location>
</feature>
<evidence type="ECO:0000256" key="2">
    <source>
        <dbReference type="ARBA" id="ARBA00022525"/>
    </source>
</evidence>
<evidence type="ECO:0000256" key="14">
    <source>
        <dbReference type="SAM" id="Phobius"/>
    </source>
</evidence>
<dbReference type="PROSITE" id="PS50234">
    <property type="entry name" value="VWFA"/>
    <property type="match status" value="10"/>
</dbReference>
<keyword evidence="8" id="KW-1015">Disulfide bond</keyword>
<dbReference type="GO" id="GO:0005589">
    <property type="term" value="C:collagen type VI trimer"/>
    <property type="evidence" value="ECO:0007669"/>
    <property type="project" value="UniProtKB-ARBA"/>
</dbReference>
<sequence>SSMEMIQFLSAFLFAFCLPVNNAQKTVCTEETAADIVFLVDGSWSIGTENFQQIRDFLYALIDSFDVGADKVQIGLIQYSNSPRTEFTLNQYQNKQDILTYIQSLPYKGGGTRTGLGLSYMLDNHFTEAAGSRVREGVPQVAIVITDGQSQDTVKQAAEEVKNSGITLYAIGIKEAVLEELNEIASDPDDKFVYNVDDFAALQGISKNFVQVLCTTVEESKRQTLQVSKECRQATAADIVFLVDGSTSIGETNFNEVRNFLYTFVEGLDVGLNKVRVGLAQYSDEVYQEFLLNKYSDKQDILEQMQNLQYRTGGTNTGKALEFLRTQYFTEEAGSRATLGIPQVVIVITDGVSADEVREPAKKLRENVTVFVVGIGVAAYDELQEIANRPSDKFLFNIDNFEALNQLSSSLLPNVCTSIGTQKEENQLTPFLVVVIQKPMVLYIVFLVGGSTLLGSPAFQQIRSFISRIVNQLDVGINQHRVGMAQFSGDTKTEFLLNTYEKRGEVLNHLKNNFRLKGGAQRLGQALNYVHRTFYKESAGSRIAEGFRQFLIVFTSAKSEDEIQRAARIIKAEGVTVISIGLPRAPITELEVVATKPYVYQLNSQVFSKTVQEVSGIIESKEAHPCKSATVADIVFIVDESASIGTQNFRSVRNFVYKIIDGLDVDLNKVRTGVIMYSDAPRAEVYLNSFREKAEVLRYIKTLPYRGGGTNTGAALDFARQNMFVKGRGSRRSQGVQQIAIVITDGESQDNVSGPAVSLQRAGVTVFALGIKEANMKQLKQIASYPSRKFVFNVDSFAKLASVEKSLQKLLCSEIINIAFAAPRVIYSLKEGCVETEEADIYFLIDHSGSIDPLGFVDMKKFIKEMIRMFRIGPQSVRIGVVKYANTPTVEFTVTEHTNKKDLERAVERVQQLGGGTQTGDALRSMSALFQKAASSRNRKTPQFLIVITDGKSQDAVVDAAKELRAQSIMIYAIGVGDANEDELLEMSGSPDKKFYVSNFDSLRLIKNEVAQELCSEEAFFSFFLLVCKTMEADIIFLIDSSGSIHPDDYSKMKTFMESMVDRSDIGADKVQVGVLQFSSVQQEEFPLNKYEDKSGIKQAIYNIQQLGGGTLTGEALKFTSQYFDAARGGRSTVKQFLIVITDGEAQDEVAKPAQNLRNKGIIIHTIGVMNANDTQLVEISGSQDKVHSAKNFDGLQFLEKNILFQICNPDTGEESGVTLQQNIVESNMLKCHCRVHPKSGSMRVLLLEMPEQFQTNLNFSRLHQYLQNIAKHITGRTEHLLNLPLTVLSQIQYPLYCIIFNALLVSICAYFCFTPIYFEFISLTNKVFKLLTFLLHIISCYYTVPIIIHFPLYLITFLYIECRTEVADMIFLVDESTTIDSSEFVSMQKFMIAMVNNSDVGKNRVRFGAIKYSTTPTEMFRLNQFDSKQQVRDAIAAMTADGGDTYTAKALQFSQTFFTEAYGGRKSAGVPQILLVITDGEATDRYELPKSSMRVREDGISIYGIGVENATEEELKIMTEDETKVFYVNNFKGLEELQKNITKKLCNDTKPGRQACLLDYTYSCETKEADIVMLIDGSGSINPGQFQTMQNFMKDIVGSFRISKTSVQVGVAQFSTEPQKEFYLSEFDSEDAIKERILQMKQMKQSTYIGKALRFIRSFFEPSAGSRIRQFVPQNLIVITDGKSIDPVEEAAAELRALNIHIFVISIGYVDALKLQQIAGSNDRLFTVKNFNELETIKKRVVKNICDPGDEPSTSNCTIDIAVGFDISRRGRFPGLLSSQRKLEAQLLGLIRQMSYLDNLNCVSASQVIIQIGFLISENGRIIFDSNFEKYNEEIVRKVMVTLQTMEATYFTTKLLQSFLDKFKGKSTANVKVLLVFSDGLDENVELLETESENLRRGGINALLTVALEGVTNANDLQMVEFGRGFGYKVPLAIDMHNINSAMAKELDTIAERVCCNVMCKCMGQEGLRGPRGPLGIKGSPGTKGPPGHPGDEGGFGERGTPGLNGTQGIEGCPGKRGIKGPRGYRGNRGEDGDHGIDGVDGEQGMAGLPGALGERGDPGSPGRSGVRGEPGERGQPGLRGDPGDSGTDNNIRGPKGEKGNPGIQVAPQGDAGEDGTPGDAGVDGKRGERGEPGTPGLRGDPGASGPQGERGTRGLPGPPGTLGLPGRQGELGLQGPKGSVGNEGPKGQKGQPGDPGVKGSVGPNGPRGLPGIDGRDGYGSPGQKGEKGESGFPGYPGPQGEEGDLGTPGSRGPKGSRGRRGNSGSSGVPGDPGIPGASGHKVTVVPQFSLFHYFVGDKYWHKSNCFYRIHMTDCPVYPTELVVALDMSEDVTPQVFERMRNIAVNLLQDLTISESNCPTGARVAVVSYSSTTKYLIRFSDYHRKKQLIEAIKNIPPKRTTSRRNIGAAMRFVARNVFKRVRQGVLMRKVAIFISNGASQEATPIVTAALEFKALDITPVVIAFRNVPNVRRAFQVDETGSFLVSVVDRPQNQRTEVQRIQQCALCLDVCNPSEACRINLIPAPLQADVDLALVVDSSRNVPTDQYDGVKELLSSILDQLDVSSQPGTSNRGARVALVQHSTLNYPPRRGQAPVRTEFDLLKFKSRNLMKRHISESMQQLGGSSSTGHAVEWAINNLLLKAVRPRKAKAVFAFVGGETSYWDRARLGYVARRAMCQGVAVLAFSVGSDYNDTQVEDLASIPLEQHMVHLGQAKLGEIEFAQRFARAFFRVLSTGVNSYPPPALRRECANIQEPVQQAEILETPPIDRIKPKTPPPAEEYYEYTEESESIVEEESEPEEEITAGPELSQEETVSQYEETGRAVEEILFGGENYLCNTVSQRQNISDCVNVLCVVLHVNSQTNACWMWISVAFVGTICKDGIIIGQSVHAPLSGMAVVAVMRIDLIRNKSHTIQTLAETLQCKNIRHFSKPQVPSLTPLYRQDLRLCLKIYFCHKVTLCTVQASPQFFSTDACTLPKDEGDCRNFTLKWFFDGQQNECSRFWYGGCGGNRNKFETQEECEAVC</sequence>
<feature type="chain" id="PRO_5004865386" description="Collagen type VI alpha 6 chain" evidence="15">
    <location>
        <begin position="24"/>
        <end position="3022"/>
    </location>
</feature>
<dbReference type="FunFam" id="3.40.50.410:FF:000003">
    <property type="entry name" value="Collagen type VI alpha 3 chain"/>
    <property type="match status" value="1"/>
</dbReference>
<dbReference type="InterPro" id="IPR008160">
    <property type="entry name" value="Collagen"/>
</dbReference>
<reference evidence="18" key="2">
    <citation type="submission" date="2025-08" db="UniProtKB">
        <authorList>
            <consortium name="Ensembl"/>
        </authorList>
    </citation>
    <scope>IDENTIFICATION</scope>
</reference>
<evidence type="ECO:0000256" key="15">
    <source>
        <dbReference type="SAM" id="SignalP"/>
    </source>
</evidence>
<keyword evidence="9" id="KW-0325">Glycoprotein</keyword>
<dbReference type="CDD" id="cd22630">
    <property type="entry name" value="Kunitz_collagen_alpha6_VI"/>
    <property type="match status" value="1"/>
</dbReference>
<dbReference type="InParanoid" id="W5M0R9"/>
<feature type="signal peptide" evidence="15">
    <location>
        <begin position="1"/>
        <end position="23"/>
    </location>
</feature>
<dbReference type="InterPro" id="IPR020901">
    <property type="entry name" value="Prtase_inh_Kunz-CS"/>
</dbReference>
<evidence type="ECO:0000256" key="8">
    <source>
        <dbReference type="ARBA" id="ARBA00023157"/>
    </source>
</evidence>
<feature type="domain" description="BPTI/Kunitz inhibitor" evidence="17">
    <location>
        <begin position="2972"/>
        <end position="3022"/>
    </location>
</feature>
<dbReference type="EMBL" id="AHAT01012314">
    <property type="status" value="NOT_ANNOTATED_CDS"/>
    <property type="molecule type" value="Genomic_DNA"/>
</dbReference>
<reference evidence="19" key="1">
    <citation type="submission" date="2011-12" db="EMBL/GenBank/DDBJ databases">
        <title>The Draft Genome of Lepisosteus oculatus.</title>
        <authorList>
            <consortium name="The Broad Institute Genome Assembly &amp; Analysis Group"/>
            <consortium name="Computational R&amp;D Group"/>
            <consortium name="and Sequencing Platform"/>
            <person name="Di Palma F."/>
            <person name="Alfoldi J."/>
            <person name="Johnson J."/>
            <person name="Berlin A."/>
            <person name="Gnerre S."/>
            <person name="Jaffe D."/>
            <person name="MacCallum I."/>
            <person name="Young S."/>
            <person name="Walker B.J."/>
            <person name="Lander E.S."/>
            <person name="Lindblad-Toh K."/>
        </authorList>
    </citation>
    <scope>NUCLEOTIDE SEQUENCE [LARGE SCALE GENOMIC DNA]</scope>
</reference>
<feature type="domain" description="VWFA" evidence="16">
    <location>
        <begin position="1369"/>
        <end position="1542"/>
    </location>
</feature>
<evidence type="ECO:0000256" key="6">
    <source>
        <dbReference type="ARBA" id="ARBA00022889"/>
    </source>
</evidence>
<feature type="region of interest" description="Disordered" evidence="13">
    <location>
        <begin position="2788"/>
        <end position="2815"/>
    </location>
</feature>
<dbReference type="eggNOG" id="KOG3544">
    <property type="taxonomic scope" value="Eukaryota"/>
</dbReference>
<feature type="domain" description="VWFA" evidence="16">
    <location>
        <begin position="2531"/>
        <end position="2732"/>
    </location>
</feature>
<comment type="function">
    <text evidence="11">Collagen VI acts as a cell-binding protein.</text>
</comment>
<name>W5M0R9_LEPOC</name>
<dbReference type="EMBL" id="AHAT01012312">
    <property type="status" value="NOT_ANNOTATED_CDS"/>
    <property type="molecule type" value="Genomic_DNA"/>
</dbReference>
<dbReference type="GO" id="GO:0007155">
    <property type="term" value="P:cell adhesion"/>
    <property type="evidence" value="ECO:0007669"/>
    <property type="project" value="UniProtKB-KW"/>
</dbReference>
<accession>W5M0R9</accession>
<feature type="compositionally biased region" description="Acidic residues" evidence="13">
    <location>
        <begin position="2788"/>
        <end position="2801"/>
    </location>
</feature>
<dbReference type="EMBL" id="AHAT01012318">
    <property type="status" value="NOT_ANNOTATED_CDS"/>
    <property type="molecule type" value="Genomic_DNA"/>
</dbReference>
<evidence type="ECO:0000256" key="1">
    <source>
        <dbReference type="ARBA" id="ARBA00004498"/>
    </source>
</evidence>
<evidence type="ECO:0000313" key="18">
    <source>
        <dbReference type="Ensembl" id="ENSLOCP00000001976.1"/>
    </source>
</evidence>
<reference evidence="18" key="3">
    <citation type="submission" date="2025-09" db="UniProtKB">
        <authorList>
            <consortium name="Ensembl"/>
        </authorList>
    </citation>
    <scope>IDENTIFICATION</scope>
</reference>
<evidence type="ECO:0008006" key="20">
    <source>
        <dbReference type="Google" id="ProtNLM"/>
    </source>
</evidence>
<proteinExistence type="inferred from homology"/>
<dbReference type="Pfam" id="PF00092">
    <property type="entry name" value="VWA"/>
    <property type="match status" value="10"/>
</dbReference>
<dbReference type="Bgee" id="ENSLOCG00000001668">
    <property type="expression patterns" value="Expressed in larva and 12 other cell types or tissues"/>
</dbReference>
<keyword evidence="14" id="KW-1133">Transmembrane helix</keyword>
<dbReference type="InterPro" id="IPR002035">
    <property type="entry name" value="VWF_A"/>
</dbReference>
<dbReference type="EMBL" id="AHAT01012316">
    <property type="status" value="NOT_ANNOTATED_CDS"/>
    <property type="molecule type" value="Genomic_DNA"/>
</dbReference>
<feature type="domain" description="VWFA" evidence="16">
    <location>
        <begin position="238"/>
        <end position="411"/>
    </location>
</feature>
<dbReference type="InterPro" id="IPR036465">
    <property type="entry name" value="vWFA_dom_sf"/>
</dbReference>
<feature type="domain" description="VWFA" evidence="16">
    <location>
        <begin position="2322"/>
        <end position="2465"/>
    </location>
</feature>
<feature type="domain" description="VWFA" evidence="16">
    <location>
        <begin position="35"/>
        <end position="209"/>
    </location>
</feature>
<dbReference type="PROSITE" id="PS50279">
    <property type="entry name" value="BPTI_KUNITZ_2"/>
    <property type="match status" value="1"/>
</dbReference>
<evidence type="ECO:0000256" key="9">
    <source>
        <dbReference type="ARBA" id="ARBA00023180"/>
    </source>
</evidence>
<dbReference type="Pfam" id="PF13768">
    <property type="entry name" value="VWA_3"/>
    <property type="match status" value="1"/>
</dbReference>
<dbReference type="FunFam" id="3.40.50.410:FF:000016">
    <property type="entry name" value="Collagen type VI alpha 3 chain"/>
    <property type="match status" value="1"/>
</dbReference>
<feature type="domain" description="VWFA" evidence="16">
    <location>
        <begin position="1034"/>
        <end position="1207"/>
    </location>
</feature>
<evidence type="ECO:0000256" key="7">
    <source>
        <dbReference type="ARBA" id="ARBA00023119"/>
    </source>
</evidence>
<dbReference type="CDD" id="cd01472">
    <property type="entry name" value="vWA_collagen"/>
    <property type="match status" value="4"/>
</dbReference>
<dbReference type="EMBL" id="AHAT01012313">
    <property type="status" value="NOT_ANNOTATED_CDS"/>
    <property type="molecule type" value="Genomic_DNA"/>
</dbReference>
<keyword evidence="4 15" id="KW-0732">Signal</keyword>
<feature type="domain" description="VWFA" evidence="16">
    <location>
        <begin position="840"/>
        <end position="1014"/>
    </location>
</feature>
<comment type="similarity">
    <text evidence="12">Belongs to the type VI collagen family.</text>
</comment>
<keyword evidence="5" id="KW-0677">Repeat</keyword>
<evidence type="ECO:0000259" key="17">
    <source>
        <dbReference type="PROSITE" id="PS50279"/>
    </source>
</evidence>
<dbReference type="PRINTS" id="PR00759">
    <property type="entry name" value="BASICPTASE"/>
</dbReference>
<feature type="transmembrane region" description="Helical" evidence="14">
    <location>
        <begin position="1331"/>
        <end position="1361"/>
    </location>
</feature>
<dbReference type="Proteomes" id="UP000018468">
    <property type="component" value="Linkage group LG11"/>
</dbReference>
<evidence type="ECO:0000256" key="3">
    <source>
        <dbReference type="ARBA" id="ARBA00022530"/>
    </source>
</evidence>
<dbReference type="FunFam" id="3.40.50.410:FF:000004">
    <property type="entry name" value="collagen alpha-6(VI) chain"/>
    <property type="match status" value="5"/>
</dbReference>
<dbReference type="SUPFAM" id="SSF57362">
    <property type="entry name" value="BPTI-like"/>
    <property type="match status" value="1"/>
</dbReference>
<keyword evidence="7" id="KW-0176">Collagen</keyword>
<feature type="compositionally biased region" description="Basic and acidic residues" evidence="13">
    <location>
        <begin position="2124"/>
        <end position="2133"/>
    </location>
</feature>
<evidence type="ECO:0000313" key="19">
    <source>
        <dbReference type="Proteomes" id="UP000018468"/>
    </source>
</evidence>
<dbReference type="PROSITE" id="PS00280">
    <property type="entry name" value="BPTI_KUNITZ_1"/>
    <property type="match status" value="1"/>
</dbReference>
<keyword evidence="6" id="KW-0130">Cell adhesion</keyword>
<keyword evidence="10" id="KW-0379">Hydroxylation</keyword>
<dbReference type="FunFam" id="3.40.50.410:FF:000118">
    <property type="entry name" value="Collagen type VI alpha 6 chain"/>
    <property type="match status" value="1"/>
</dbReference>
<evidence type="ECO:0000256" key="12">
    <source>
        <dbReference type="ARBA" id="ARBA00044000"/>
    </source>
</evidence>
<dbReference type="Gene3D" id="3.40.50.410">
    <property type="entry name" value="von Willebrand factor, type A domain"/>
    <property type="match status" value="10"/>
</dbReference>
<dbReference type="EMBL" id="AHAT01012317">
    <property type="status" value="NOT_ANNOTATED_CDS"/>
    <property type="molecule type" value="Genomic_DNA"/>
</dbReference>
<dbReference type="Pfam" id="PF00014">
    <property type="entry name" value="Kunitz_BPTI"/>
    <property type="match status" value="1"/>
</dbReference>
<evidence type="ECO:0000256" key="11">
    <source>
        <dbReference type="ARBA" id="ARBA00043858"/>
    </source>
</evidence>
<dbReference type="InterPro" id="IPR002223">
    <property type="entry name" value="Kunitz_BPTI"/>
</dbReference>
<protein>
    <recommendedName>
        <fullName evidence="20">Collagen type VI alpha 6 chain</fullName>
    </recommendedName>
</protein>
<comment type="subcellular location">
    <subcellularLocation>
        <location evidence="1">Secreted</location>
        <location evidence="1">Extracellular space</location>
        <location evidence="1">Extracellular matrix</location>
    </subcellularLocation>
</comment>
<keyword evidence="19" id="KW-1185">Reference proteome</keyword>
<feature type="domain" description="VWFA" evidence="16">
    <location>
        <begin position="443"/>
        <end position="618"/>
    </location>
</feature>
<keyword evidence="2" id="KW-0964">Secreted</keyword>